<organism evidence="1 2">
    <name type="scientific">Halorarum halophilum</name>
    <dbReference type="NCBI Taxonomy" id="2743090"/>
    <lineage>
        <taxon>Archaea</taxon>
        <taxon>Methanobacteriati</taxon>
        <taxon>Methanobacteriota</taxon>
        <taxon>Stenosarchaea group</taxon>
        <taxon>Halobacteria</taxon>
        <taxon>Halobacteriales</taxon>
        <taxon>Haloferacaceae</taxon>
        <taxon>Halorarum</taxon>
    </lineage>
</organism>
<dbReference type="GeneID" id="56031485"/>
<evidence type="ECO:0000313" key="2">
    <source>
        <dbReference type="Proteomes" id="UP000509750"/>
    </source>
</evidence>
<dbReference type="Proteomes" id="UP000509750">
    <property type="component" value="Plasmid unnamed3"/>
</dbReference>
<gene>
    <name evidence="1" type="ORF">HUG10_21590</name>
</gene>
<keyword evidence="2" id="KW-1185">Reference proteome</keyword>
<dbReference type="AlphaFoldDB" id="A0A7D5GQ86"/>
<dbReference type="KEGG" id="halg:HUG10_21590"/>
<dbReference type="RefSeq" id="WP_179171758.1">
    <property type="nucleotide sequence ID" value="NZ_CP058532.1"/>
</dbReference>
<evidence type="ECO:0008006" key="3">
    <source>
        <dbReference type="Google" id="ProtNLM"/>
    </source>
</evidence>
<dbReference type="OrthoDB" id="350393at2157"/>
<dbReference type="SUPFAM" id="SSF69279">
    <property type="entry name" value="Phage tail proteins"/>
    <property type="match status" value="1"/>
</dbReference>
<protein>
    <recommendedName>
        <fullName evidence="3">Phage late control gene D protein (GPD)</fullName>
    </recommendedName>
</protein>
<evidence type="ECO:0000313" key="1">
    <source>
        <dbReference type="EMBL" id="QLG30184.1"/>
    </source>
</evidence>
<sequence>MVWNQYRRIDAGAISVEELDMSIEITSAENAGTEFDVSIWNLTESTWRGVSEGDECRVVLGWEDGDRKSVVHGEVKKKSKTPDKTDTRFRLKGVDTTDESVKRSFSRTFSGKRPDQIAHAIAGQIGLTTGEIEPVVNGRIDDNWVVTSDRPARYWLDELVREAEARSEYAWEWFVDTGKFYFVQKDGRKEDTIVLSYENTLLSIGEASGSTDAEEPGLDFTAMCEPLLRRGGAVIVDTDDYSGAYKLTEYTYRSDTTTGEHEVSGHLAPLGVNYRVESS</sequence>
<reference evidence="1 2" key="1">
    <citation type="submission" date="2020-07" db="EMBL/GenBank/DDBJ databases">
        <title>Gai3-2, isolated from salt lake.</title>
        <authorList>
            <person name="Cui H."/>
            <person name="Shi X."/>
        </authorList>
    </citation>
    <scope>NUCLEOTIDE SEQUENCE [LARGE SCALE GENOMIC DNA]</scope>
    <source>
        <strain evidence="1 2">Gai3-2</strain>
        <plasmid evidence="1 2">unnamed3</plasmid>
    </source>
</reference>
<name>A0A7D5GQ86_9EURY</name>
<geneLocation type="plasmid" evidence="1 2">
    <name>unnamed3</name>
</geneLocation>
<accession>A0A7D5GQ86</accession>
<dbReference type="EMBL" id="CP058532">
    <property type="protein sequence ID" value="QLG30184.1"/>
    <property type="molecule type" value="Genomic_DNA"/>
</dbReference>
<keyword evidence="1" id="KW-0614">Plasmid</keyword>
<proteinExistence type="predicted"/>